<accession>A0A3M0A731</accession>
<dbReference type="InterPro" id="IPR044946">
    <property type="entry name" value="Restrct_endonuc_typeI_TRD_sf"/>
</dbReference>
<dbReference type="GO" id="GO:0009307">
    <property type="term" value="P:DNA restriction-modification system"/>
    <property type="evidence" value="ECO:0007669"/>
    <property type="project" value="UniProtKB-KW"/>
</dbReference>
<sequence length="188" mass="21887">MIENYQKILDKLVHISTKIYQAHKLEKSQQSLTLGECCVIKTGKLNANQEDKNGKYLFFTCSQENLRINNYAFDGKAIIISGNGEFTCKYYEGKFNAYQRTYVLNPTKYFYLFLKEVELNINQLKNGSQGSVIKFITKGMLEVISIQISKDSNSINNKIKYIYNLISNVEKEIENLKKIKQKLLEKYF</sequence>
<evidence type="ECO:0000256" key="2">
    <source>
        <dbReference type="ARBA" id="ARBA00023125"/>
    </source>
</evidence>
<keyword evidence="2" id="KW-0238">DNA-binding</keyword>
<dbReference type="Gene3D" id="3.90.220.20">
    <property type="entry name" value="DNA methylase specificity domains"/>
    <property type="match status" value="1"/>
</dbReference>
<dbReference type="RefSeq" id="WP_121940739.1">
    <property type="nucleotide sequence ID" value="NZ_CP137846.1"/>
</dbReference>
<proteinExistence type="predicted"/>
<dbReference type="AlphaFoldDB" id="A0A3M0A731"/>
<evidence type="ECO:0000313" key="3">
    <source>
        <dbReference type="EMBL" id="RMA78618.1"/>
    </source>
</evidence>
<protein>
    <submittedName>
        <fullName evidence="3">Type I restriction enzyme S subunit</fullName>
    </submittedName>
</protein>
<evidence type="ECO:0000256" key="1">
    <source>
        <dbReference type="ARBA" id="ARBA00022747"/>
    </source>
</evidence>
<dbReference type="GO" id="GO:0003677">
    <property type="term" value="F:DNA binding"/>
    <property type="evidence" value="ECO:0007669"/>
    <property type="project" value="UniProtKB-KW"/>
</dbReference>
<name>A0A3M0A731_9BACT</name>
<comment type="caution">
    <text evidence="3">The sequence shown here is derived from an EMBL/GenBank/DDBJ whole genome shotgun (WGS) entry which is preliminary data.</text>
</comment>
<dbReference type="Proteomes" id="UP000267246">
    <property type="component" value="Unassembled WGS sequence"/>
</dbReference>
<evidence type="ECO:0000313" key="4">
    <source>
        <dbReference type="Proteomes" id="UP000267246"/>
    </source>
</evidence>
<keyword evidence="1" id="KW-0680">Restriction system</keyword>
<dbReference type="EMBL" id="REFI01000006">
    <property type="protein sequence ID" value="RMA78618.1"/>
    <property type="molecule type" value="Genomic_DNA"/>
</dbReference>
<reference evidence="3 4" key="1">
    <citation type="submission" date="2018-10" db="EMBL/GenBank/DDBJ databases">
        <title>Genomic Encyclopedia of Archaeal and Bacterial Type Strains, Phase II (KMG-II): from individual species to whole genera.</title>
        <authorList>
            <person name="Goeker M."/>
        </authorList>
    </citation>
    <scope>NUCLEOTIDE SEQUENCE [LARGE SCALE GENOMIC DNA]</scope>
    <source>
        <strain evidence="3 4">ATCC 29870</strain>
    </source>
</reference>
<gene>
    <name evidence="3" type="ORF">JN00_0259</name>
</gene>
<dbReference type="OrthoDB" id="9811611at2"/>
<keyword evidence="4" id="KW-1185">Reference proteome</keyword>
<organism evidence="3 4">
    <name type="scientific">Metamycoplasma subdolum</name>
    <dbReference type="NCBI Taxonomy" id="92407"/>
    <lineage>
        <taxon>Bacteria</taxon>
        <taxon>Bacillati</taxon>
        <taxon>Mycoplasmatota</taxon>
        <taxon>Mycoplasmoidales</taxon>
        <taxon>Metamycoplasmataceae</taxon>
        <taxon>Metamycoplasma</taxon>
    </lineage>
</organism>
<dbReference type="SUPFAM" id="SSF116734">
    <property type="entry name" value="DNA methylase specificity domain"/>
    <property type="match status" value="1"/>
</dbReference>